<keyword evidence="3" id="KW-0206">Cytoskeleton</keyword>
<keyword evidence="8" id="KW-1185">Reference proteome</keyword>
<dbReference type="EMBL" id="JBDJPC010000006">
    <property type="protein sequence ID" value="KAL1497685.1"/>
    <property type="molecule type" value="Genomic_DNA"/>
</dbReference>
<organism evidence="7 8">
    <name type="scientific">Hypothenemus hampei</name>
    <name type="common">Coffee berry borer</name>
    <dbReference type="NCBI Taxonomy" id="57062"/>
    <lineage>
        <taxon>Eukaryota</taxon>
        <taxon>Metazoa</taxon>
        <taxon>Ecdysozoa</taxon>
        <taxon>Arthropoda</taxon>
        <taxon>Hexapoda</taxon>
        <taxon>Insecta</taxon>
        <taxon>Pterygota</taxon>
        <taxon>Neoptera</taxon>
        <taxon>Endopterygota</taxon>
        <taxon>Coleoptera</taxon>
        <taxon>Polyphaga</taxon>
        <taxon>Cucujiformia</taxon>
        <taxon>Curculionidae</taxon>
        <taxon>Scolytinae</taxon>
        <taxon>Hypothenemus</taxon>
    </lineage>
</organism>
<comment type="caution">
    <text evidence="7">The sequence shown here is derived from an EMBL/GenBank/DDBJ whole genome shotgun (WGS) entry which is preliminary data.</text>
</comment>
<evidence type="ECO:0000256" key="3">
    <source>
        <dbReference type="ARBA" id="ARBA00023212"/>
    </source>
</evidence>
<proteinExistence type="inferred from homology"/>
<reference evidence="7 8" key="1">
    <citation type="submission" date="2024-05" db="EMBL/GenBank/DDBJ databases">
        <title>Genetic variation in Jamaican populations of the coffee berry borer (Hypothenemus hampei).</title>
        <authorList>
            <person name="Errbii M."/>
            <person name="Myrie A."/>
        </authorList>
    </citation>
    <scope>NUCLEOTIDE SEQUENCE [LARGE SCALE GENOMIC DNA]</scope>
    <source>
        <strain evidence="7">JA-Hopewell-2020-01-JO</strain>
        <tissue evidence="7">Whole body</tissue>
    </source>
</reference>
<protein>
    <recommendedName>
        <fullName evidence="6">Protein phosphatase 1 regulatory subunit 35 C-terminal domain-containing protein</fullName>
    </recommendedName>
</protein>
<evidence type="ECO:0000313" key="7">
    <source>
        <dbReference type="EMBL" id="KAL1497685.1"/>
    </source>
</evidence>
<dbReference type="Pfam" id="PF15503">
    <property type="entry name" value="PPP1R35_C"/>
    <property type="match status" value="1"/>
</dbReference>
<feature type="region of interest" description="Disordered" evidence="5">
    <location>
        <begin position="1"/>
        <end position="22"/>
    </location>
</feature>
<comment type="subcellular location">
    <subcellularLocation>
        <location evidence="1">Cytoplasm</location>
        <location evidence="1">Cytoskeleton</location>
        <location evidence="1">Microtubule organizing center</location>
        <location evidence="1">Centrosome</location>
        <location evidence="1">Centriole</location>
    </subcellularLocation>
</comment>
<evidence type="ECO:0000313" key="8">
    <source>
        <dbReference type="Proteomes" id="UP001566132"/>
    </source>
</evidence>
<dbReference type="GO" id="GO:0005814">
    <property type="term" value="C:centriole"/>
    <property type="evidence" value="ECO:0007669"/>
    <property type="project" value="UniProtKB-SubCell"/>
</dbReference>
<comment type="similarity">
    <text evidence="4">Belongs to the PPP1R35 family.</text>
</comment>
<accession>A0ABD1EQB2</accession>
<sequence length="199" mass="22974">MDKTKDRSSVRKTLIRNPERSKPKTVVVIPAALASSKVNFHGSTKTDVNDDSMKYEPKERAVTFGVPEMHSTLQLSKKIDEIIKPRKCKSLSDVGKKKLAVDEKVTRKVNFPCDQPVFRNLIPLTNNEIKTLPPSVNLRGPIYQKDKEPILTDFLEPRKQKVIYHKPRIVNMRPIEDKKFSYYNRFKLYAIKCISEETS</sequence>
<evidence type="ECO:0000256" key="1">
    <source>
        <dbReference type="ARBA" id="ARBA00004114"/>
    </source>
</evidence>
<evidence type="ECO:0000256" key="4">
    <source>
        <dbReference type="ARBA" id="ARBA00029452"/>
    </source>
</evidence>
<gene>
    <name evidence="7" type="ORF">ABEB36_008604</name>
</gene>
<evidence type="ECO:0000256" key="2">
    <source>
        <dbReference type="ARBA" id="ARBA00022490"/>
    </source>
</evidence>
<dbReference type="InterPro" id="IPR029135">
    <property type="entry name" value="PPP1R35_C"/>
</dbReference>
<evidence type="ECO:0000256" key="5">
    <source>
        <dbReference type="SAM" id="MobiDB-lite"/>
    </source>
</evidence>
<dbReference type="AlphaFoldDB" id="A0ABD1EQB2"/>
<keyword evidence="2" id="KW-0963">Cytoplasm</keyword>
<name>A0ABD1EQB2_HYPHA</name>
<evidence type="ECO:0000259" key="6">
    <source>
        <dbReference type="Pfam" id="PF15503"/>
    </source>
</evidence>
<feature type="domain" description="Protein phosphatase 1 regulatory subunit 35 C-terminal" evidence="6">
    <location>
        <begin position="67"/>
        <end position="177"/>
    </location>
</feature>
<dbReference type="Proteomes" id="UP001566132">
    <property type="component" value="Unassembled WGS sequence"/>
</dbReference>